<feature type="compositionally biased region" description="Basic residues" evidence="1">
    <location>
        <begin position="1"/>
        <end position="24"/>
    </location>
</feature>
<name>A0A6C0JRW0_9ZZZZ</name>
<evidence type="ECO:0000256" key="1">
    <source>
        <dbReference type="SAM" id="MobiDB-lite"/>
    </source>
</evidence>
<protein>
    <submittedName>
        <fullName evidence="2">Uncharacterized protein</fullName>
    </submittedName>
</protein>
<reference evidence="2" key="1">
    <citation type="journal article" date="2020" name="Nature">
        <title>Giant virus diversity and host interactions through global metagenomics.</title>
        <authorList>
            <person name="Schulz F."/>
            <person name="Roux S."/>
            <person name="Paez-Espino D."/>
            <person name="Jungbluth S."/>
            <person name="Walsh D.A."/>
            <person name="Denef V.J."/>
            <person name="McMahon K.D."/>
            <person name="Konstantinidis K.T."/>
            <person name="Eloe-Fadrosh E.A."/>
            <person name="Kyrpides N.C."/>
            <person name="Woyke T."/>
        </authorList>
    </citation>
    <scope>NUCLEOTIDE SEQUENCE</scope>
    <source>
        <strain evidence="2">GVMAG-M-3300027747-57</strain>
    </source>
</reference>
<accession>A0A6C0JRW0</accession>
<organism evidence="2">
    <name type="scientific">viral metagenome</name>
    <dbReference type="NCBI Taxonomy" id="1070528"/>
    <lineage>
        <taxon>unclassified sequences</taxon>
        <taxon>metagenomes</taxon>
        <taxon>organismal metagenomes</taxon>
    </lineage>
</organism>
<evidence type="ECO:0000313" key="2">
    <source>
        <dbReference type="EMBL" id="QHU06394.1"/>
    </source>
</evidence>
<dbReference type="AlphaFoldDB" id="A0A6C0JRW0"/>
<feature type="region of interest" description="Disordered" evidence="1">
    <location>
        <begin position="1"/>
        <end position="26"/>
    </location>
</feature>
<dbReference type="EMBL" id="MN740433">
    <property type="protein sequence ID" value="QHU06394.1"/>
    <property type="molecule type" value="Genomic_DNA"/>
</dbReference>
<proteinExistence type="predicted"/>
<sequence>MSKSYRNRSRKNKSRRNRSRKNRLNKFSSCRGGNPYACSSNTEPIIKNSGCDNEYDSITSDLIKNGYCLGNQCLDKKTIQQLRLNYIIPRKDNYSRSDHRKKVGDLNNPFTREIISNEQIRRAGLKSPNRDGDYLDDKEYNLLLDNYKEAIKRKQAFEKIGPIGKSILNGERVGFNRAYG</sequence>